<keyword evidence="5" id="KW-0449">Lipoprotein</keyword>
<dbReference type="EMBL" id="VULO01000012">
    <property type="protein sequence ID" value="MSS85083.1"/>
    <property type="molecule type" value="Genomic_DNA"/>
</dbReference>
<evidence type="ECO:0000313" key="8">
    <source>
        <dbReference type="Proteomes" id="UP000470875"/>
    </source>
</evidence>
<dbReference type="Gene3D" id="3.40.190.10">
    <property type="entry name" value="Periplasmic binding protein-like II"/>
    <property type="match status" value="2"/>
</dbReference>
<dbReference type="InterPro" id="IPR006059">
    <property type="entry name" value="SBP"/>
</dbReference>
<dbReference type="AlphaFoldDB" id="A0A6N7W9D2"/>
<evidence type="ECO:0000256" key="4">
    <source>
        <dbReference type="ARBA" id="ARBA00023139"/>
    </source>
</evidence>
<dbReference type="InterPro" id="IPR050490">
    <property type="entry name" value="Bact_solute-bd_prot1"/>
</dbReference>
<organism evidence="7 8">
    <name type="scientific">Scrofimicrobium canadense</name>
    <dbReference type="NCBI Taxonomy" id="2652290"/>
    <lineage>
        <taxon>Bacteria</taxon>
        <taxon>Bacillati</taxon>
        <taxon>Actinomycetota</taxon>
        <taxon>Actinomycetes</taxon>
        <taxon>Actinomycetales</taxon>
        <taxon>Actinomycetaceae</taxon>
        <taxon>Scrofimicrobium</taxon>
    </lineage>
</organism>
<keyword evidence="2 6" id="KW-0732">Signal</keyword>
<dbReference type="Proteomes" id="UP000470875">
    <property type="component" value="Unassembled WGS sequence"/>
</dbReference>
<sequence length="455" mass="48696">MDPKIRKGLLTIGAVGALITLAACAPSGGGGVTQSNTGSQSGEIVTDIANVPEQTLTVWDQEIRGGQNEQIEKLNAAFMEKYPNITINRVSQSFDDLEATLRLALTSDDAPDVVQANNSRAIMGQFVSAKQILCLDDWAEAYGWNEAYPESILAFSSYSEDAQDFGEGCVYGLPQVGEAVGVYYSKKHLEELGLEIPQTWEDFVAQLETIKAAGKTPLVLGNVEKWPGIHVWGPVQGAYEKAADIRVIGFGNPGGSWDTEGNTAAASELQRWAQAGYFNEGFNGADYDTVWQEFAKGEGAYLIGGSWLGPDLEASMGEDVGFFLPPANSVNKVVATTGGTGLPFAITSAAKDPNVAAAYIDFLTNDDAMKVLAETGNIPVRNASEFASEQSGVIADIMNGFTDLTTEGDLLPYMDYATPTMGDDLGAALQELMEARITPEEFVQQMEGYYTAFVG</sequence>
<protein>
    <submittedName>
        <fullName evidence="7">Extracellular solute-binding protein</fullName>
    </submittedName>
</protein>
<reference evidence="7 8" key="1">
    <citation type="submission" date="2019-08" db="EMBL/GenBank/DDBJ databases">
        <title>In-depth cultivation of the pig gut microbiome towards novel bacterial diversity and tailored functional studies.</title>
        <authorList>
            <person name="Wylensek D."/>
            <person name="Hitch T.C.A."/>
            <person name="Clavel T."/>
        </authorList>
    </citation>
    <scope>NUCLEOTIDE SEQUENCE [LARGE SCALE GENOMIC DNA]</scope>
    <source>
        <strain evidence="7 8">WB03_NA08</strain>
    </source>
</reference>
<comment type="caution">
    <text evidence="7">The sequence shown here is derived from an EMBL/GenBank/DDBJ whole genome shotgun (WGS) entry which is preliminary data.</text>
</comment>
<feature type="chain" id="PRO_5027118224" evidence="6">
    <location>
        <begin position="26"/>
        <end position="455"/>
    </location>
</feature>
<dbReference type="PROSITE" id="PS51257">
    <property type="entry name" value="PROKAR_LIPOPROTEIN"/>
    <property type="match status" value="1"/>
</dbReference>
<evidence type="ECO:0000256" key="3">
    <source>
        <dbReference type="ARBA" id="ARBA00023136"/>
    </source>
</evidence>
<gene>
    <name evidence="7" type="ORF">FYJ24_09975</name>
</gene>
<evidence type="ECO:0000256" key="5">
    <source>
        <dbReference type="ARBA" id="ARBA00023288"/>
    </source>
</evidence>
<dbReference type="Pfam" id="PF01547">
    <property type="entry name" value="SBP_bac_1"/>
    <property type="match status" value="1"/>
</dbReference>
<proteinExistence type="predicted"/>
<evidence type="ECO:0000256" key="6">
    <source>
        <dbReference type="SAM" id="SignalP"/>
    </source>
</evidence>
<feature type="signal peptide" evidence="6">
    <location>
        <begin position="1"/>
        <end position="25"/>
    </location>
</feature>
<evidence type="ECO:0000256" key="2">
    <source>
        <dbReference type="ARBA" id="ARBA00022729"/>
    </source>
</evidence>
<name>A0A6N7W9D2_9ACTO</name>
<dbReference type="PANTHER" id="PTHR43649">
    <property type="entry name" value="ARABINOSE-BINDING PROTEIN-RELATED"/>
    <property type="match status" value="1"/>
</dbReference>
<accession>A0A6N7W9D2</accession>
<dbReference type="SUPFAM" id="SSF53850">
    <property type="entry name" value="Periplasmic binding protein-like II"/>
    <property type="match status" value="1"/>
</dbReference>
<keyword evidence="1" id="KW-1003">Cell membrane</keyword>
<dbReference type="PANTHER" id="PTHR43649:SF33">
    <property type="entry name" value="POLYGALACTURONAN_RHAMNOGALACTURONAN-BINDING PROTEIN YTCQ"/>
    <property type="match status" value="1"/>
</dbReference>
<keyword evidence="3" id="KW-0472">Membrane</keyword>
<evidence type="ECO:0000256" key="1">
    <source>
        <dbReference type="ARBA" id="ARBA00022475"/>
    </source>
</evidence>
<keyword evidence="8" id="KW-1185">Reference proteome</keyword>
<keyword evidence="4" id="KW-0564">Palmitate</keyword>
<evidence type="ECO:0000313" key="7">
    <source>
        <dbReference type="EMBL" id="MSS85083.1"/>
    </source>
</evidence>